<proteinExistence type="predicted"/>
<reference evidence="1 2" key="1">
    <citation type="submission" date="2024-01" db="EMBL/GenBank/DDBJ databases">
        <title>Maribacter spp. originated from different algae showed divergent polysaccharides utilization ability.</title>
        <authorList>
            <person name="Wang H."/>
            <person name="Wu Y."/>
        </authorList>
    </citation>
    <scope>NUCLEOTIDE SEQUENCE [LARGE SCALE GENOMIC DNA]</scope>
    <source>
        <strain evidence="1 2">PR1</strain>
    </source>
</reference>
<evidence type="ECO:0000313" key="1">
    <source>
        <dbReference type="EMBL" id="MEE1975083.1"/>
    </source>
</evidence>
<keyword evidence="2" id="KW-1185">Reference proteome</keyword>
<gene>
    <name evidence="1" type="ORF">V1I91_03315</name>
</gene>
<organism evidence="1 2">
    <name type="scientific">Maribacter cobaltidurans</name>
    <dbReference type="NCBI Taxonomy" id="1178778"/>
    <lineage>
        <taxon>Bacteria</taxon>
        <taxon>Pseudomonadati</taxon>
        <taxon>Bacteroidota</taxon>
        <taxon>Flavobacteriia</taxon>
        <taxon>Flavobacteriales</taxon>
        <taxon>Flavobacteriaceae</taxon>
        <taxon>Maribacter</taxon>
    </lineage>
</organism>
<protein>
    <recommendedName>
        <fullName evidence="3">Membrane or secreted protein</fullName>
    </recommendedName>
</protein>
<dbReference type="RefSeq" id="WP_272649900.1">
    <property type="nucleotide sequence ID" value="NZ_JAZDDG010000001.1"/>
</dbReference>
<evidence type="ECO:0000313" key="2">
    <source>
        <dbReference type="Proteomes" id="UP001356308"/>
    </source>
</evidence>
<dbReference type="Gene3D" id="2.40.128.490">
    <property type="entry name" value="Uncharacterised protein PF14869, DUF4488"/>
    <property type="match status" value="1"/>
</dbReference>
<dbReference type="EMBL" id="JAZDDG010000001">
    <property type="protein sequence ID" value="MEE1975083.1"/>
    <property type="molecule type" value="Genomic_DNA"/>
</dbReference>
<comment type="caution">
    <text evidence="1">The sequence shown here is derived from an EMBL/GenBank/DDBJ whole genome shotgun (WGS) entry which is preliminary data.</text>
</comment>
<sequence length="236" mass="27514">MKPYRILKTFHFLAFVFFLPIVNAQIPSGVYFSEDENTRHELKIDQGYLTHTVYKTDPAEFIKAVGGFFSVDDNKLRVSLEFNSAYEQDRIKNLEIPYTLAGERLNLKLDQEMVFDKREAQNQALDGQWLFATRGPDTGQDRRGEENPRKTLKFLLDGRFQWIAYQTETMRFSGTGGGSFTAEDRVYTENIEFFSRDNDRVGASLKFNYEIKGDDWHHTGKNSKGEPMYEIWAKRN</sequence>
<accession>A0ABU7IQ57</accession>
<name>A0ABU7IQ57_9FLAO</name>
<dbReference type="Proteomes" id="UP001356308">
    <property type="component" value="Unassembled WGS sequence"/>
</dbReference>
<evidence type="ECO:0008006" key="3">
    <source>
        <dbReference type="Google" id="ProtNLM"/>
    </source>
</evidence>